<dbReference type="CDD" id="cd00754">
    <property type="entry name" value="Ubl_MoaD"/>
    <property type="match status" value="1"/>
</dbReference>
<reference evidence="4" key="1">
    <citation type="submission" date="2020-07" db="EMBL/GenBank/DDBJ databases">
        <title>Huge and variable diversity of episymbiotic CPR bacteria and DPANN archaea in groundwater ecosystems.</title>
        <authorList>
            <person name="He C.Y."/>
            <person name="Keren R."/>
            <person name="Whittaker M."/>
            <person name="Farag I.F."/>
            <person name="Doudna J."/>
            <person name="Cate J.H.D."/>
            <person name="Banfield J.F."/>
        </authorList>
    </citation>
    <scope>NUCLEOTIDE SEQUENCE</scope>
    <source>
        <strain evidence="4">NC_groundwater_1813_Pr3_B-0.1um_71_17</strain>
    </source>
</reference>
<organism evidence="4 5">
    <name type="scientific">Eiseniibacteriota bacterium</name>
    <dbReference type="NCBI Taxonomy" id="2212470"/>
    <lineage>
        <taxon>Bacteria</taxon>
        <taxon>Candidatus Eiseniibacteriota</taxon>
    </lineage>
</organism>
<dbReference type="InterPro" id="IPR016155">
    <property type="entry name" value="Mopterin_synth/thiamin_S_b"/>
</dbReference>
<evidence type="ECO:0000313" key="5">
    <source>
        <dbReference type="Proteomes" id="UP000696931"/>
    </source>
</evidence>
<dbReference type="PANTHER" id="PTHR33359">
    <property type="entry name" value="MOLYBDOPTERIN SYNTHASE SULFUR CARRIER SUBUNIT"/>
    <property type="match status" value="1"/>
</dbReference>
<dbReference type="SUPFAM" id="SSF54285">
    <property type="entry name" value="MoaD/ThiS"/>
    <property type="match status" value="1"/>
</dbReference>
<dbReference type="InterPro" id="IPR044672">
    <property type="entry name" value="MOCS2A"/>
</dbReference>
<name>A0A933SCC0_UNCEI</name>
<dbReference type="InterPro" id="IPR003749">
    <property type="entry name" value="ThiS/MoaD-like"/>
</dbReference>
<dbReference type="Gene3D" id="3.10.20.30">
    <property type="match status" value="1"/>
</dbReference>
<proteinExistence type="inferred from homology"/>
<dbReference type="InterPro" id="IPR012675">
    <property type="entry name" value="Beta-grasp_dom_sf"/>
</dbReference>
<dbReference type="Pfam" id="PF02597">
    <property type="entry name" value="ThiS"/>
    <property type="match status" value="1"/>
</dbReference>
<comment type="caution">
    <text evidence="4">The sequence shown here is derived from an EMBL/GenBank/DDBJ whole genome shotgun (WGS) entry which is preliminary data.</text>
</comment>
<evidence type="ECO:0000313" key="4">
    <source>
        <dbReference type="EMBL" id="MBI5169477.1"/>
    </source>
</evidence>
<comment type="similarity">
    <text evidence="2">Belongs to the MoaD family.</text>
</comment>
<dbReference type="GO" id="GO:0006777">
    <property type="term" value="P:Mo-molybdopterin cofactor biosynthetic process"/>
    <property type="evidence" value="ECO:0007669"/>
    <property type="project" value="InterPro"/>
</dbReference>
<dbReference type="GO" id="GO:1990133">
    <property type="term" value="C:molybdopterin adenylyltransferase complex"/>
    <property type="evidence" value="ECO:0007669"/>
    <property type="project" value="TreeGrafter"/>
</dbReference>
<gene>
    <name evidence="4" type="ORF">HZA61_08320</name>
</gene>
<evidence type="ECO:0000256" key="1">
    <source>
        <dbReference type="ARBA" id="ARBA00022741"/>
    </source>
</evidence>
<dbReference type="Proteomes" id="UP000696931">
    <property type="component" value="Unassembled WGS sequence"/>
</dbReference>
<protein>
    <recommendedName>
        <fullName evidence="3">Molybdopterin synthase sulfur carrier subunit</fullName>
    </recommendedName>
</protein>
<accession>A0A933SCC0</accession>
<dbReference type="EMBL" id="JACRIW010000055">
    <property type="protein sequence ID" value="MBI5169477.1"/>
    <property type="molecule type" value="Genomic_DNA"/>
</dbReference>
<keyword evidence="1" id="KW-0547">Nucleotide-binding</keyword>
<dbReference type="PANTHER" id="PTHR33359:SF1">
    <property type="entry name" value="MOLYBDOPTERIN SYNTHASE SULFUR CARRIER SUBUNIT"/>
    <property type="match status" value="1"/>
</dbReference>
<dbReference type="GO" id="GO:0000166">
    <property type="term" value="F:nucleotide binding"/>
    <property type="evidence" value="ECO:0007669"/>
    <property type="project" value="UniProtKB-KW"/>
</dbReference>
<sequence length="81" mass="8412">MQLNVLFFAQARERAGVSSAILTLPEGACVRDALDALVREHADLAPLRAHLAVAQDGVLVRAADALRDGAELALLPPVSGG</sequence>
<evidence type="ECO:0000256" key="2">
    <source>
        <dbReference type="ARBA" id="ARBA00024200"/>
    </source>
</evidence>
<evidence type="ECO:0000256" key="3">
    <source>
        <dbReference type="ARBA" id="ARBA00024247"/>
    </source>
</evidence>
<dbReference type="AlphaFoldDB" id="A0A933SCC0"/>